<accession>A0A117S1C6</accession>
<name>A0A117S1C6_9ACTN</name>
<keyword evidence="3" id="KW-1185">Reference proteome</keyword>
<evidence type="ECO:0000313" key="2">
    <source>
        <dbReference type="EMBL" id="KUO20987.1"/>
    </source>
</evidence>
<dbReference type="AlphaFoldDB" id="A0A117S1C6"/>
<organism evidence="2 3">
    <name type="scientific">Streptomyces dysideae</name>
    <dbReference type="NCBI Taxonomy" id="909626"/>
    <lineage>
        <taxon>Bacteria</taxon>
        <taxon>Bacillati</taxon>
        <taxon>Actinomycetota</taxon>
        <taxon>Actinomycetes</taxon>
        <taxon>Kitasatosporales</taxon>
        <taxon>Streptomycetaceae</taxon>
        <taxon>Streptomyces</taxon>
    </lineage>
</organism>
<dbReference type="EMBL" id="LMXB01000028">
    <property type="protein sequence ID" value="KUO20987.1"/>
    <property type="molecule type" value="Genomic_DNA"/>
</dbReference>
<gene>
    <name evidence="2" type="ORF">AQJ91_11785</name>
</gene>
<dbReference type="Proteomes" id="UP000053260">
    <property type="component" value="Unassembled WGS sequence"/>
</dbReference>
<feature type="compositionally biased region" description="Low complexity" evidence="1">
    <location>
        <begin position="179"/>
        <end position="197"/>
    </location>
</feature>
<protein>
    <submittedName>
        <fullName evidence="2">Uncharacterized protein</fullName>
    </submittedName>
</protein>
<evidence type="ECO:0000256" key="1">
    <source>
        <dbReference type="SAM" id="MobiDB-lite"/>
    </source>
</evidence>
<reference evidence="2 3" key="1">
    <citation type="submission" date="2015-10" db="EMBL/GenBank/DDBJ databases">
        <title>Draft genome sequence of Streptomyces sp. RV15, isolated from a marine sponge.</title>
        <authorList>
            <person name="Ruckert C."/>
            <person name="Abdelmohsen U.R."/>
            <person name="Winkler A."/>
            <person name="Hentschel U."/>
            <person name="Kalinowski J."/>
            <person name="Kampfer P."/>
            <person name="Glaeser S."/>
        </authorList>
    </citation>
    <scope>NUCLEOTIDE SEQUENCE [LARGE SCALE GENOMIC DNA]</scope>
    <source>
        <strain evidence="2 3">RV15</strain>
    </source>
</reference>
<evidence type="ECO:0000313" key="3">
    <source>
        <dbReference type="Proteomes" id="UP000053260"/>
    </source>
</evidence>
<feature type="region of interest" description="Disordered" evidence="1">
    <location>
        <begin position="158"/>
        <end position="197"/>
    </location>
</feature>
<proteinExistence type="predicted"/>
<comment type="caution">
    <text evidence="2">The sequence shown here is derived from an EMBL/GenBank/DDBJ whole genome shotgun (WGS) entry which is preliminary data.</text>
</comment>
<sequence>MHYGGRVTSRPVIVCLPIAGIAASVLVGHSGLDTVVGCGIAADGYPSQTAEEWIRYADHVVVASPVQERETNRREFTQGQFRYETDRTVTFRTDSLLWSAARPRRSLGKGFDMTAPGWQVYRESGTRVESTTASAPRLETGHTYLLAVRWSDELSPADRLPSLVATPPAPADHPHSRSTGAGTAGRPGAAAVRPPRT</sequence>
<dbReference type="RefSeq" id="WP_067019356.1">
    <property type="nucleotide sequence ID" value="NZ_KQ949079.1"/>
</dbReference>